<dbReference type="EMBL" id="JAGMUV010000012">
    <property type="protein sequence ID" value="KAH7137873.1"/>
    <property type="molecule type" value="Genomic_DNA"/>
</dbReference>
<gene>
    <name evidence="2" type="ORF">EDB81DRAFT_656028</name>
</gene>
<feature type="non-terminal residue" evidence="2">
    <location>
        <position position="1"/>
    </location>
</feature>
<evidence type="ECO:0000313" key="3">
    <source>
        <dbReference type="Proteomes" id="UP000738349"/>
    </source>
</evidence>
<keyword evidence="3" id="KW-1185">Reference proteome</keyword>
<accession>A0A9P9EI50</accession>
<evidence type="ECO:0000256" key="1">
    <source>
        <dbReference type="SAM" id="MobiDB-lite"/>
    </source>
</evidence>
<sequence length="200" mass="22726">LPVHSVFPEDEAGIEELARQLFKQEKKQKTQKEDKETDTSVYNRTERASSSELDHSDFEYDYRKDNAMTLLPQSFTGGNDFEFAPPPSDMDATTLFPSQSPSIPNPNFPAWAMTKPQPNDLTMQFLERTSVMQNIDLFNQGLGESDFVTTKPHVLSCPNPEVVMGMGDPMIYPATTANRCEYGHDRRLTTAFLSRHMKPR</sequence>
<comment type="caution">
    <text evidence="2">The sequence shown here is derived from an EMBL/GenBank/DDBJ whole genome shotgun (WGS) entry which is preliminary data.</text>
</comment>
<name>A0A9P9EI50_9HYPO</name>
<protein>
    <submittedName>
        <fullName evidence="2">Uncharacterized protein</fullName>
    </submittedName>
</protein>
<proteinExistence type="predicted"/>
<feature type="region of interest" description="Disordered" evidence="1">
    <location>
        <begin position="24"/>
        <end position="57"/>
    </location>
</feature>
<dbReference type="OrthoDB" id="4151048at2759"/>
<organism evidence="2 3">
    <name type="scientific">Dactylonectria macrodidyma</name>
    <dbReference type="NCBI Taxonomy" id="307937"/>
    <lineage>
        <taxon>Eukaryota</taxon>
        <taxon>Fungi</taxon>
        <taxon>Dikarya</taxon>
        <taxon>Ascomycota</taxon>
        <taxon>Pezizomycotina</taxon>
        <taxon>Sordariomycetes</taxon>
        <taxon>Hypocreomycetidae</taxon>
        <taxon>Hypocreales</taxon>
        <taxon>Nectriaceae</taxon>
        <taxon>Dactylonectria</taxon>
    </lineage>
</organism>
<dbReference type="AlphaFoldDB" id="A0A9P9EI50"/>
<evidence type="ECO:0000313" key="2">
    <source>
        <dbReference type="EMBL" id="KAH7137873.1"/>
    </source>
</evidence>
<reference evidence="2" key="1">
    <citation type="journal article" date="2021" name="Nat. Commun.">
        <title>Genetic determinants of endophytism in the Arabidopsis root mycobiome.</title>
        <authorList>
            <person name="Mesny F."/>
            <person name="Miyauchi S."/>
            <person name="Thiergart T."/>
            <person name="Pickel B."/>
            <person name="Atanasova L."/>
            <person name="Karlsson M."/>
            <person name="Huettel B."/>
            <person name="Barry K.W."/>
            <person name="Haridas S."/>
            <person name="Chen C."/>
            <person name="Bauer D."/>
            <person name="Andreopoulos W."/>
            <person name="Pangilinan J."/>
            <person name="LaButti K."/>
            <person name="Riley R."/>
            <person name="Lipzen A."/>
            <person name="Clum A."/>
            <person name="Drula E."/>
            <person name="Henrissat B."/>
            <person name="Kohler A."/>
            <person name="Grigoriev I.V."/>
            <person name="Martin F.M."/>
            <person name="Hacquard S."/>
        </authorList>
    </citation>
    <scope>NUCLEOTIDE SEQUENCE</scope>
    <source>
        <strain evidence="2">MPI-CAGE-AT-0147</strain>
    </source>
</reference>
<dbReference type="Proteomes" id="UP000738349">
    <property type="component" value="Unassembled WGS sequence"/>
</dbReference>